<protein>
    <recommendedName>
        <fullName evidence="3">CGGC domain-containing protein</fullName>
    </recommendedName>
</protein>
<organism evidence="1 2">
    <name type="scientific">Flavonifractor hominis</name>
    <dbReference type="NCBI Taxonomy" id="3133178"/>
    <lineage>
        <taxon>Bacteria</taxon>
        <taxon>Bacillati</taxon>
        <taxon>Bacillota</taxon>
        <taxon>Clostridia</taxon>
        <taxon>Eubacteriales</taxon>
        <taxon>Oscillospiraceae</taxon>
        <taxon>Flavonifractor</taxon>
    </lineage>
</organism>
<proteinExistence type="predicted"/>
<name>A0ABV1EP18_9FIRM</name>
<evidence type="ECO:0000313" key="1">
    <source>
        <dbReference type="EMBL" id="MEQ2456347.1"/>
    </source>
</evidence>
<reference evidence="1 2" key="1">
    <citation type="submission" date="2024-03" db="EMBL/GenBank/DDBJ databases">
        <title>Human intestinal bacterial collection.</title>
        <authorList>
            <person name="Pauvert C."/>
            <person name="Hitch T.C.A."/>
            <person name="Clavel T."/>
        </authorList>
    </citation>
    <scope>NUCLEOTIDE SEQUENCE [LARGE SCALE GENOMIC DNA]</scope>
    <source>
        <strain evidence="1 2">CLA-AP-H34</strain>
    </source>
</reference>
<keyword evidence="2" id="KW-1185">Reference proteome</keyword>
<comment type="caution">
    <text evidence="1">The sequence shown here is derived from an EMBL/GenBank/DDBJ whole genome shotgun (WGS) entry which is preliminary data.</text>
</comment>
<accession>A0ABV1EP18</accession>
<evidence type="ECO:0000313" key="2">
    <source>
        <dbReference type="Proteomes" id="UP001440599"/>
    </source>
</evidence>
<dbReference type="RefSeq" id="WP_349139946.1">
    <property type="nucleotide sequence ID" value="NZ_JBBMFT010000003.1"/>
</dbReference>
<dbReference type="Proteomes" id="UP001440599">
    <property type="component" value="Unassembled WGS sequence"/>
</dbReference>
<dbReference type="EMBL" id="JBBMFT010000003">
    <property type="protein sequence ID" value="MEQ2456347.1"/>
    <property type="molecule type" value="Genomic_DNA"/>
</dbReference>
<sequence length="87" mass="8969">MAVKFCGGCNPRYDRRAALETLQAALPGLCFRPARPGQPAQALLVLCGCTARCADLTGLDAPLQVMVCGPGDLPGAVQRLGASIGKE</sequence>
<evidence type="ECO:0008006" key="3">
    <source>
        <dbReference type="Google" id="ProtNLM"/>
    </source>
</evidence>
<gene>
    <name evidence="1" type="ORF">WMO45_07420</name>
</gene>